<gene>
    <name evidence="1" type="ORF">KDH_01630</name>
</gene>
<accession>A0ABQ6FH36</accession>
<evidence type="ECO:0000313" key="1">
    <source>
        <dbReference type="EMBL" id="GLV53308.1"/>
    </source>
</evidence>
<dbReference type="EMBL" id="BSRI01000001">
    <property type="protein sequence ID" value="GLV53308.1"/>
    <property type="molecule type" value="Genomic_DNA"/>
</dbReference>
<name>A0ABQ6FH36_9CHLR</name>
<protein>
    <submittedName>
        <fullName evidence="1">Uncharacterized protein</fullName>
    </submittedName>
</protein>
<proteinExistence type="predicted"/>
<reference evidence="1 2" key="1">
    <citation type="submission" date="2023-02" db="EMBL/GenBank/DDBJ databases">
        <title>Dictyobacter halimunensis sp. nov., a new member of the class Ktedonobacteria from forest soil in a geothermal area.</title>
        <authorList>
            <person name="Rachmania M.K."/>
            <person name="Ningsih F."/>
            <person name="Sakai Y."/>
            <person name="Yabe S."/>
            <person name="Yokota A."/>
            <person name="Sjamsuridzal W."/>
        </authorList>
    </citation>
    <scope>NUCLEOTIDE SEQUENCE [LARGE SCALE GENOMIC DNA]</scope>
    <source>
        <strain evidence="1 2">S3.2.2.5</strain>
    </source>
</reference>
<dbReference type="Proteomes" id="UP001344906">
    <property type="component" value="Unassembled WGS sequence"/>
</dbReference>
<organism evidence="1 2">
    <name type="scientific">Dictyobacter halimunensis</name>
    <dbReference type="NCBI Taxonomy" id="3026934"/>
    <lineage>
        <taxon>Bacteria</taxon>
        <taxon>Bacillati</taxon>
        <taxon>Chloroflexota</taxon>
        <taxon>Ktedonobacteria</taxon>
        <taxon>Ktedonobacterales</taxon>
        <taxon>Dictyobacteraceae</taxon>
        <taxon>Dictyobacter</taxon>
    </lineage>
</organism>
<dbReference type="RefSeq" id="WP_338246813.1">
    <property type="nucleotide sequence ID" value="NZ_BSRI01000001.1"/>
</dbReference>
<keyword evidence="2" id="KW-1185">Reference proteome</keyword>
<comment type="caution">
    <text evidence="1">The sequence shown here is derived from an EMBL/GenBank/DDBJ whole genome shotgun (WGS) entry which is preliminary data.</text>
</comment>
<evidence type="ECO:0000313" key="2">
    <source>
        <dbReference type="Proteomes" id="UP001344906"/>
    </source>
</evidence>
<sequence length="45" mass="4938">MSEQTMAQWIINAFTLLPDDSKEAASKAKNSYGSVVIGVPLRRGR</sequence>